<protein>
    <recommendedName>
        <fullName evidence="2">PepSY domain-containing protein</fullName>
    </recommendedName>
</protein>
<proteinExistence type="predicted"/>
<name>A4TWY3_9PROT</name>
<dbReference type="EMBL" id="CU459003">
    <property type="protein sequence ID" value="CAM75140.1"/>
    <property type="molecule type" value="Genomic_DNA"/>
</dbReference>
<feature type="chain" id="PRO_5002674228" description="PepSY domain-containing protein" evidence="1">
    <location>
        <begin position="34"/>
        <end position="99"/>
    </location>
</feature>
<sequence>MPKARGQNWARLSFVAAMLALGAAGLPPSAAWASPCEPTDKIDGSTVETARQKIEKAGYRQVRNLKKGCDNFWHGTAVKDGKTVNIVLSPQGNVMVEGD</sequence>
<dbReference type="InterPro" id="IPR025711">
    <property type="entry name" value="PepSY"/>
</dbReference>
<reference evidence="3" key="1">
    <citation type="journal article" date="2007" name="J. Bacteriol.">
        <title>Comparative genome analysis of four magnetotactic bacteria reveals a complex set of group-specific genes implicated in magnetosome biomineralization and function.</title>
        <authorList>
            <person name="Richter M."/>
            <person name="Kube M."/>
            <person name="Bazylinski D.A."/>
            <person name="Lombardot T."/>
            <person name="Gloeckner F.O."/>
            <person name="Reinhardt R."/>
            <person name="Schueler D."/>
        </authorList>
    </citation>
    <scope>NUCLEOTIDE SEQUENCE</scope>
    <source>
        <strain evidence="3">MSR-1</strain>
    </source>
</reference>
<dbReference type="AlphaFoldDB" id="A4TWY3"/>
<evidence type="ECO:0000259" key="2">
    <source>
        <dbReference type="Pfam" id="PF13670"/>
    </source>
</evidence>
<gene>
    <name evidence="3" type="ORF">MGR_3705</name>
</gene>
<evidence type="ECO:0000313" key="3">
    <source>
        <dbReference type="EMBL" id="CAM75140.1"/>
    </source>
</evidence>
<dbReference type="Pfam" id="PF13670">
    <property type="entry name" value="PepSY_2"/>
    <property type="match status" value="1"/>
</dbReference>
<evidence type="ECO:0000256" key="1">
    <source>
        <dbReference type="SAM" id="SignalP"/>
    </source>
</evidence>
<keyword evidence="1" id="KW-0732">Signal</keyword>
<feature type="signal peptide" evidence="1">
    <location>
        <begin position="1"/>
        <end position="33"/>
    </location>
</feature>
<organism evidence="3">
    <name type="scientific">Magnetospirillum gryphiswaldense</name>
    <dbReference type="NCBI Taxonomy" id="55518"/>
    <lineage>
        <taxon>Bacteria</taxon>
        <taxon>Pseudomonadati</taxon>
        <taxon>Pseudomonadota</taxon>
        <taxon>Alphaproteobacteria</taxon>
        <taxon>Rhodospirillales</taxon>
        <taxon>Rhodospirillaceae</taxon>
        <taxon>Magnetospirillum</taxon>
    </lineage>
</organism>
<feature type="domain" description="PepSY" evidence="2">
    <location>
        <begin position="20"/>
        <end position="93"/>
    </location>
</feature>
<accession>A4TWY3</accession>